<keyword evidence="6" id="KW-0812">Transmembrane</keyword>
<keyword evidence="9" id="KW-1185">Reference proteome</keyword>
<dbReference type="InterPro" id="IPR008271">
    <property type="entry name" value="Ser/Thr_kinase_AS"/>
</dbReference>
<dbReference type="Pfam" id="PF00069">
    <property type="entry name" value="Pkinase"/>
    <property type="match status" value="1"/>
</dbReference>
<evidence type="ECO:0000313" key="9">
    <source>
        <dbReference type="Proteomes" id="UP000005801"/>
    </source>
</evidence>
<dbReference type="STRING" id="391625.PPSIR1_21334"/>
<protein>
    <submittedName>
        <fullName evidence="8">Serine/threonine kinase PKN8</fullName>
    </submittedName>
</protein>
<dbReference type="GO" id="GO:0004674">
    <property type="term" value="F:protein serine/threonine kinase activity"/>
    <property type="evidence" value="ECO:0007669"/>
    <property type="project" value="TreeGrafter"/>
</dbReference>
<evidence type="ECO:0000256" key="6">
    <source>
        <dbReference type="SAM" id="Phobius"/>
    </source>
</evidence>
<dbReference type="PANTHER" id="PTHR43289:SF6">
    <property type="entry name" value="SERINE_THREONINE-PROTEIN KINASE NEKL-3"/>
    <property type="match status" value="1"/>
</dbReference>
<dbReference type="PROSITE" id="PS00108">
    <property type="entry name" value="PROTEIN_KINASE_ST"/>
    <property type="match status" value="1"/>
</dbReference>
<dbReference type="eggNOG" id="COG0515">
    <property type="taxonomic scope" value="Bacteria"/>
</dbReference>
<dbReference type="Gene3D" id="1.10.510.10">
    <property type="entry name" value="Transferase(Phosphotransferase) domain 1"/>
    <property type="match status" value="1"/>
</dbReference>
<keyword evidence="2 5" id="KW-0547">Nucleotide-binding</keyword>
<feature type="binding site" evidence="5">
    <location>
        <position position="103"/>
    </location>
    <ligand>
        <name>ATP</name>
        <dbReference type="ChEBI" id="CHEBI:30616"/>
    </ligand>
</feature>
<proteinExistence type="predicted"/>
<dbReference type="PANTHER" id="PTHR43289">
    <property type="entry name" value="MITOGEN-ACTIVATED PROTEIN KINASE KINASE KINASE 20-RELATED"/>
    <property type="match status" value="1"/>
</dbReference>
<organism evidence="8 9">
    <name type="scientific">Plesiocystis pacifica SIR-1</name>
    <dbReference type="NCBI Taxonomy" id="391625"/>
    <lineage>
        <taxon>Bacteria</taxon>
        <taxon>Pseudomonadati</taxon>
        <taxon>Myxococcota</taxon>
        <taxon>Polyangia</taxon>
        <taxon>Nannocystales</taxon>
        <taxon>Nannocystaceae</taxon>
        <taxon>Plesiocystis</taxon>
    </lineage>
</organism>
<keyword evidence="4 5" id="KW-0067">ATP-binding</keyword>
<dbReference type="PROSITE" id="PS00107">
    <property type="entry name" value="PROTEIN_KINASE_ATP"/>
    <property type="match status" value="1"/>
</dbReference>
<sequence>MGTQDESAGRPRDELLSFSEWLALEEDDEQENEPLPESRWPPDRWVDLVARIDAPLMQRRNGQEDVEPFQIDRYVLDDVIGYGGMGVVARGWDSELGRCVAIKLCLNPGEVGEEALRREAMTLAQIRHPNIVAVHDIGRFEDSLYIVMEYVEGLDGRDWLRQRIDVREVCRVFRAACLGLDAAHRAGILHGDFKPSNILVGRNGEVCVADFGVAELIGFDSESSEGDGDEEWSTPRGGTLAYMAPERIRGHRGDARADQFSLCVSLWHALHGVRPFAGSSAEELLGAIERGEIEQDDGHGVEEIPEVLSRAVLRGLRADPEERHPNLGALLEVLDTPEPGYTKRRWRQRGGQAALALGLMASSFALSLTWFAWALQQPRVQTQANHGLARATEEMPARSATDLSVALIVAGKYQDGLTVWEAEKGRREAEREPFAEEGLRVAAALLQRSKEVLEENPELGQELVAKVISITSDVIVELLETDQPTDAANRLMDDALALQGAKSSE</sequence>
<dbReference type="EMBL" id="ABCS01000018">
    <property type="protein sequence ID" value="EDM79613.1"/>
    <property type="molecule type" value="Genomic_DNA"/>
</dbReference>
<dbReference type="InterPro" id="IPR011009">
    <property type="entry name" value="Kinase-like_dom_sf"/>
</dbReference>
<evidence type="ECO:0000256" key="3">
    <source>
        <dbReference type="ARBA" id="ARBA00022777"/>
    </source>
</evidence>
<evidence type="ECO:0000256" key="1">
    <source>
        <dbReference type="ARBA" id="ARBA00022679"/>
    </source>
</evidence>
<dbReference type="InterPro" id="IPR000719">
    <property type="entry name" value="Prot_kinase_dom"/>
</dbReference>
<keyword evidence="6" id="KW-1133">Transmembrane helix</keyword>
<keyword evidence="6" id="KW-0472">Membrane</keyword>
<evidence type="ECO:0000256" key="2">
    <source>
        <dbReference type="ARBA" id="ARBA00022741"/>
    </source>
</evidence>
<evidence type="ECO:0000259" key="7">
    <source>
        <dbReference type="PROSITE" id="PS50011"/>
    </source>
</evidence>
<evidence type="ECO:0000313" key="8">
    <source>
        <dbReference type="EMBL" id="EDM79613.1"/>
    </source>
</evidence>
<gene>
    <name evidence="8" type="ORF">PPSIR1_21334</name>
</gene>
<dbReference type="CDD" id="cd14014">
    <property type="entry name" value="STKc_PknB_like"/>
    <property type="match status" value="1"/>
</dbReference>
<dbReference type="PROSITE" id="PS50011">
    <property type="entry name" value="PROTEIN_KINASE_DOM"/>
    <property type="match status" value="1"/>
</dbReference>
<dbReference type="SUPFAM" id="SSF56112">
    <property type="entry name" value="Protein kinase-like (PK-like)"/>
    <property type="match status" value="1"/>
</dbReference>
<reference evidence="8 9" key="1">
    <citation type="submission" date="2007-06" db="EMBL/GenBank/DDBJ databases">
        <authorList>
            <person name="Shimkets L."/>
            <person name="Ferriera S."/>
            <person name="Johnson J."/>
            <person name="Kravitz S."/>
            <person name="Beeson K."/>
            <person name="Sutton G."/>
            <person name="Rogers Y.-H."/>
            <person name="Friedman R."/>
            <person name="Frazier M."/>
            <person name="Venter J.C."/>
        </authorList>
    </citation>
    <scope>NUCLEOTIDE SEQUENCE [LARGE SCALE GENOMIC DNA]</scope>
    <source>
        <strain evidence="8 9">SIR-1</strain>
    </source>
</reference>
<dbReference type="Gene3D" id="3.30.200.20">
    <property type="entry name" value="Phosphorylase Kinase, domain 1"/>
    <property type="match status" value="1"/>
</dbReference>
<keyword evidence="3 8" id="KW-0418">Kinase</keyword>
<dbReference type="GO" id="GO:0005524">
    <property type="term" value="F:ATP binding"/>
    <property type="evidence" value="ECO:0007669"/>
    <property type="project" value="UniProtKB-UniRule"/>
</dbReference>
<evidence type="ECO:0000256" key="4">
    <source>
        <dbReference type="ARBA" id="ARBA00022840"/>
    </source>
</evidence>
<keyword evidence="1" id="KW-0808">Transferase</keyword>
<dbReference type="Proteomes" id="UP000005801">
    <property type="component" value="Unassembled WGS sequence"/>
</dbReference>
<dbReference type="InterPro" id="IPR017441">
    <property type="entry name" value="Protein_kinase_ATP_BS"/>
</dbReference>
<name>A6G3K6_9BACT</name>
<feature type="domain" description="Protein kinase" evidence="7">
    <location>
        <begin position="74"/>
        <end position="341"/>
    </location>
</feature>
<comment type="caution">
    <text evidence="8">The sequence shown here is derived from an EMBL/GenBank/DDBJ whole genome shotgun (WGS) entry which is preliminary data.</text>
</comment>
<accession>A6G3K6</accession>
<dbReference type="OrthoDB" id="9801841at2"/>
<feature type="transmembrane region" description="Helical" evidence="6">
    <location>
        <begin position="353"/>
        <end position="373"/>
    </location>
</feature>
<evidence type="ECO:0000256" key="5">
    <source>
        <dbReference type="PROSITE-ProRule" id="PRU10141"/>
    </source>
</evidence>
<dbReference type="AlphaFoldDB" id="A6G3K6"/>